<dbReference type="Proteomes" id="UP001203284">
    <property type="component" value="Unassembled WGS sequence"/>
</dbReference>
<feature type="transmembrane region" description="Helical" evidence="6">
    <location>
        <begin position="48"/>
        <end position="73"/>
    </location>
</feature>
<evidence type="ECO:0000256" key="5">
    <source>
        <dbReference type="ARBA" id="ARBA00023136"/>
    </source>
</evidence>
<evidence type="ECO:0000313" key="7">
    <source>
        <dbReference type="EMBL" id="MCK0196047.1"/>
    </source>
</evidence>
<dbReference type="InterPro" id="IPR002528">
    <property type="entry name" value="MATE_fam"/>
</dbReference>
<reference evidence="7 8" key="1">
    <citation type="submission" date="2022-04" db="EMBL/GenBank/DDBJ databases">
        <authorList>
            <person name="Grouzdev D.S."/>
            <person name="Pantiukh K.S."/>
            <person name="Krutkina M.S."/>
        </authorList>
    </citation>
    <scope>NUCLEOTIDE SEQUENCE [LARGE SCALE GENOMIC DNA]</scope>
    <source>
        <strain evidence="7 8">6x-1</strain>
    </source>
</reference>
<evidence type="ECO:0000256" key="3">
    <source>
        <dbReference type="ARBA" id="ARBA00022692"/>
    </source>
</evidence>
<keyword evidence="3 6" id="KW-0812">Transmembrane</keyword>
<name>A0ABT0D7X8_9HYPH</name>
<feature type="transmembrane region" description="Helical" evidence="6">
    <location>
        <begin position="94"/>
        <end position="116"/>
    </location>
</feature>
<keyword evidence="4 6" id="KW-1133">Transmembrane helix</keyword>
<accession>A0ABT0D7X8</accession>
<keyword evidence="8" id="KW-1185">Reference proteome</keyword>
<dbReference type="InterPro" id="IPR044644">
    <property type="entry name" value="DinF-like"/>
</dbReference>
<dbReference type="EMBL" id="JALKCH010000002">
    <property type="protein sequence ID" value="MCK0196047.1"/>
    <property type="molecule type" value="Genomic_DNA"/>
</dbReference>
<feature type="transmembrane region" description="Helical" evidence="6">
    <location>
        <begin position="193"/>
        <end position="218"/>
    </location>
</feature>
<organism evidence="7 8">
    <name type="scientific">Ancylobacter crimeensis</name>
    <dbReference type="NCBI Taxonomy" id="2579147"/>
    <lineage>
        <taxon>Bacteria</taxon>
        <taxon>Pseudomonadati</taxon>
        <taxon>Pseudomonadota</taxon>
        <taxon>Alphaproteobacteria</taxon>
        <taxon>Hyphomicrobiales</taxon>
        <taxon>Xanthobacteraceae</taxon>
        <taxon>Ancylobacter</taxon>
    </lineage>
</organism>
<feature type="transmembrane region" description="Helical" evidence="6">
    <location>
        <begin position="20"/>
        <end position="42"/>
    </location>
</feature>
<dbReference type="NCBIfam" id="TIGR00797">
    <property type="entry name" value="matE"/>
    <property type="match status" value="1"/>
</dbReference>
<proteinExistence type="inferred from homology"/>
<feature type="transmembrane region" description="Helical" evidence="6">
    <location>
        <begin position="136"/>
        <end position="159"/>
    </location>
</feature>
<dbReference type="PANTHER" id="PTHR42893">
    <property type="entry name" value="PROTEIN DETOXIFICATION 44, CHLOROPLASTIC-RELATED"/>
    <property type="match status" value="1"/>
</dbReference>
<dbReference type="CDD" id="cd13136">
    <property type="entry name" value="MATE_DinF_like"/>
    <property type="match status" value="1"/>
</dbReference>
<evidence type="ECO:0000256" key="6">
    <source>
        <dbReference type="SAM" id="Phobius"/>
    </source>
</evidence>
<dbReference type="Pfam" id="PF01554">
    <property type="entry name" value="MatE"/>
    <property type="match status" value="2"/>
</dbReference>
<evidence type="ECO:0000256" key="1">
    <source>
        <dbReference type="ARBA" id="ARBA00004141"/>
    </source>
</evidence>
<keyword evidence="5 6" id="KW-0472">Membrane</keyword>
<protein>
    <submittedName>
        <fullName evidence="7">MATE family efflux transporter</fullName>
    </submittedName>
</protein>
<feature type="transmembrane region" description="Helical" evidence="6">
    <location>
        <begin position="322"/>
        <end position="341"/>
    </location>
</feature>
<dbReference type="PANTHER" id="PTHR42893:SF46">
    <property type="entry name" value="PROTEIN DETOXIFICATION 44, CHLOROPLASTIC"/>
    <property type="match status" value="1"/>
</dbReference>
<comment type="caution">
    <text evidence="7">The sequence shown here is derived from an EMBL/GenBank/DDBJ whole genome shotgun (WGS) entry which is preliminary data.</text>
</comment>
<feature type="transmembrane region" description="Helical" evidence="6">
    <location>
        <begin position="275"/>
        <end position="292"/>
    </location>
</feature>
<gene>
    <name evidence="7" type="ORF">MWN34_03885</name>
</gene>
<evidence type="ECO:0000256" key="4">
    <source>
        <dbReference type="ARBA" id="ARBA00022989"/>
    </source>
</evidence>
<feature type="transmembrane region" description="Helical" evidence="6">
    <location>
        <begin position="239"/>
        <end position="263"/>
    </location>
</feature>
<comment type="similarity">
    <text evidence="2">Belongs to the multi antimicrobial extrusion (MATE) (TC 2.A.66.1) family.</text>
</comment>
<feature type="transmembrane region" description="Helical" evidence="6">
    <location>
        <begin position="361"/>
        <end position="381"/>
    </location>
</feature>
<evidence type="ECO:0000256" key="2">
    <source>
        <dbReference type="ARBA" id="ARBA00010199"/>
    </source>
</evidence>
<comment type="subcellular location">
    <subcellularLocation>
        <location evidence="1">Membrane</location>
        <topology evidence="1">Multi-pass membrane protein</topology>
    </subcellularLocation>
</comment>
<feature type="transmembrane region" description="Helical" evidence="6">
    <location>
        <begin position="166"/>
        <end position="187"/>
    </location>
</feature>
<sequence>MSTTATAGYAVVTHRRFLSIALPATLAEMTTPILGLIATGSIGRLGDAVLLGAVAIGALLFDFVFWVFGAVRLSTAGLTAQALGRTDQVEMRAVLARALLVAATIGTAIILVHVPIATLAFRSMGPSPAVTEAATLYFGIRILSTPFAIANFALLGWLIGLARTDIGLALQILIAGVNAVATALLVLHFDLGIAGAASASVLAEACGTLAGLIAARRLMVRVTGGWRTPWRLLLDRRRMIETVAINSNMIVRTGLLMSVLLFFTSQGARQSDAVLAANAVLLNVAMVTAFFLDGFSTAAEQVCGQSVGSRDRTGFTRAVRMVLGWGFGFALPGTLLLMLGGGAVVDLLTSNAEVRVLARDYLPLAALTPLAGAAAFAYDGIYGGATWSRDMRNLMLPAVLTFALIWWLTLPLGNVGLWIAYLGFLAARGLYQALRMPTLERRTFG</sequence>
<dbReference type="RefSeq" id="WP_247026725.1">
    <property type="nucleotide sequence ID" value="NZ_JALKCH010000002.1"/>
</dbReference>
<evidence type="ECO:0000313" key="8">
    <source>
        <dbReference type="Proteomes" id="UP001203284"/>
    </source>
</evidence>